<dbReference type="EMBL" id="JANBOJ010000292">
    <property type="protein sequence ID" value="KAJ1720130.1"/>
    <property type="molecule type" value="Genomic_DNA"/>
</dbReference>
<accession>A0A9W8CNE6</accession>
<dbReference type="InterPro" id="IPR019438">
    <property type="entry name" value="Q_salvage"/>
</dbReference>
<keyword evidence="3" id="KW-1185">Reference proteome</keyword>
<proteinExistence type="inferred from homology"/>
<protein>
    <recommendedName>
        <fullName evidence="1">Queuosine 5'-phosphate N-glycosylase/hydrolase</fullName>
        <ecNumber evidence="1">3.2.2.-</ecNumber>
    </recommendedName>
    <alternativeName>
        <fullName evidence="1">Queuosine-nucleotide N-glycosylase/hydrolase</fullName>
    </alternativeName>
</protein>
<gene>
    <name evidence="2" type="ORF">LPJ53_005205</name>
</gene>
<evidence type="ECO:0000313" key="3">
    <source>
        <dbReference type="Proteomes" id="UP001149813"/>
    </source>
</evidence>
<dbReference type="Pfam" id="PF10343">
    <property type="entry name" value="Q_salvage"/>
    <property type="match status" value="1"/>
</dbReference>
<dbReference type="PANTHER" id="PTHR21314:SF1">
    <property type="entry name" value="QUEUOSINE SALVAGE PROTEIN"/>
    <property type="match status" value="1"/>
</dbReference>
<dbReference type="EC" id="3.2.2.-" evidence="1"/>
<name>A0A9W8CNE6_9FUNG</name>
<evidence type="ECO:0000313" key="2">
    <source>
        <dbReference type="EMBL" id="KAJ1720130.1"/>
    </source>
</evidence>
<comment type="function">
    <text evidence="1">Catalyzes the hydrolysis of queuosine 5'-phosphate, releasing the nucleobase queuine (q). Is required for salvage of queuine from exogenous queuosine (Q) that is imported and then converted to queuosine 5'-phosphate intracellularly.</text>
</comment>
<organism evidence="2 3">
    <name type="scientific">Coemansia erecta</name>
    <dbReference type="NCBI Taxonomy" id="147472"/>
    <lineage>
        <taxon>Eukaryota</taxon>
        <taxon>Fungi</taxon>
        <taxon>Fungi incertae sedis</taxon>
        <taxon>Zoopagomycota</taxon>
        <taxon>Kickxellomycotina</taxon>
        <taxon>Kickxellomycetes</taxon>
        <taxon>Kickxellales</taxon>
        <taxon>Kickxellaceae</taxon>
        <taxon>Coemansia</taxon>
    </lineage>
</organism>
<dbReference type="GO" id="GO:0006400">
    <property type="term" value="P:tRNA modification"/>
    <property type="evidence" value="ECO:0007669"/>
    <property type="project" value="TreeGrafter"/>
</dbReference>
<comment type="similarity">
    <text evidence="1">Belongs to the QNG1 protein family.</text>
</comment>
<dbReference type="Proteomes" id="UP001149813">
    <property type="component" value="Unassembled WGS sequence"/>
</dbReference>
<keyword evidence="1" id="KW-0378">Hydrolase</keyword>
<sequence length="393" mass="43381">MAIISEVSGTSGSELPEVWRRACTGATVRLPPSSSNYLDSVLDSSVQYIESRSQSQSPMVTVNSERVKEYVDGLDVKKFDKYVKHVNSWSRNLPLVFDNVAQEMNLIALVDLLQFGSGYREELHRSSGRGASDTINFGCMSLHISQTPVDAEGLLALSLGDVSQHFGIPLFGDERPMQKGNTAVMISEASELRPLAEIILGTLHDTGRRLKQAGFVSLADFIIKVCTEQATASHLVSKLVGALPSLRDAVEIDGQPVYLFKKAQLMAYDICQRFGKNDSKFAFPDIDRMTLFADNVVPAMVQHHGLITPCQEIASKVESGRELSLEETTAMRAASIVAAQEVVDYANKSASTSFKAGDIALCQATIDNYWWQEGKEPELRKIKRLVYKQTVYF</sequence>
<dbReference type="PANTHER" id="PTHR21314">
    <property type="entry name" value="QUEUOSINE 5'-PHOSPHATE N-GLYCOSYLASE_HYDROLASE-RELATED"/>
    <property type="match status" value="1"/>
</dbReference>
<dbReference type="AlphaFoldDB" id="A0A9W8CNE6"/>
<reference evidence="2" key="1">
    <citation type="submission" date="2022-07" db="EMBL/GenBank/DDBJ databases">
        <title>Phylogenomic reconstructions and comparative analyses of Kickxellomycotina fungi.</title>
        <authorList>
            <person name="Reynolds N.K."/>
            <person name="Stajich J.E."/>
            <person name="Barry K."/>
            <person name="Grigoriev I.V."/>
            <person name="Crous P."/>
            <person name="Smith M.E."/>
        </authorList>
    </citation>
    <scope>NUCLEOTIDE SEQUENCE</scope>
    <source>
        <strain evidence="2">NBRC 32514</strain>
    </source>
</reference>
<evidence type="ECO:0000256" key="1">
    <source>
        <dbReference type="RuleBase" id="RU365002"/>
    </source>
</evidence>
<dbReference type="GO" id="GO:0016787">
    <property type="term" value="F:hydrolase activity"/>
    <property type="evidence" value="ECO:0007669"/>
    <property type="project" value="UniProtKB-KW"/>
</dbReference>
<dbReference type="OrthoDB" id="416777at2759"/>
<comment type="caution">
    <text evidence="2">The sequence shown here is derived from an EMBL/GenBank/DDBJ whole genome shotgun (WGS) entry which is preliminary data.</text>
</comment>
<comment type="catalytic activity">
    <reaction evidence="1">
        <text>queuosine 5'-phosphate + H2O = queuine + D-ribose 5-phosphate</text>
        <dbReference type="Rhea" id="RHEA:75387"/>
        <dbReference type="ChEBI" id="CHEBI:15377"/>
        <dbReference type="ChEBI" id="CHEBI:17433"/>
        <dbReference type="ChEBI" id="CHEBI:78346"/>
        <dbReference type="ChEBI" id="CHEBI:194371"/>
    </reaction>
    <physiologicalReaction direction="left-to-right" evidence="1">
        <dbReference type="Rhea" id="RHEA:75388"/>
    </physiologicalReaction>
</comment>